<feature type="transmembrane region" description="Helical" evidence="1">
    <location>
        <begin position="516"/>
        <end position="536"/>
    </location>
</feature>
<keyword evidence="1" id="KW-0812">Transmembrane</keyword>
<name>W4LVM3_9BACT</name>
<dbReference type="Proteomes" id="UP000019140">
    <property type="component" value="Unassembled WGS sequence"/>
</dbReference>
<evidence type="ECO:0000313" key="3">
    <source>
        <dbReference type="EMBL" id="ETX01948.1"/>
    </source>
</evidence>
<comment type="caution">
    <text evidence="3">The sequence shown here is derived from an EMBL/GenBank/DDBJ whole genome shotgun (WGS) entry which is preliminary data.</text>
</comment>
<accession>W4LVM3</accession>
<dbReference type="EMBL" id="AZHX01001573">
    <property type="protein sequence ID" value="ETX01948.1"/>
    <property type="molecule type" value="Genomic_DNA"/>
</dbReference>
<dbReference type="InterPro" id="IPR049052">
    <property type="entry name" value="nSTAND1"/>
</dbReference>
<dbReference type="AlphaFoldDB" id="W4LVM3"/>
<gene>
    <name evidence="3" type="ORF">ETSY2_36400</name>
</gene>
<sequence>MRASEHHSPIDISPAIKLPAWPYPGLRSFRRDEWPIFFGRERMVDDVIDRIGDSQFVMVHGASGGGKSSLVRAGVIAQLQREHANRGLDWRAATMMPGSSPMWHFAAALMSALTGQDVPDHGEAAKTRLRLNRGADGVAEVLSELGFGNEQRLFILVDQFEEVFRFADEGGMREATDFIRLLVDLHHRRLDNVYVALTMRSDHLGDCSRFAGLAETINATQYLVPPMNEGELEDAICRPAVIYKGSVDRNLALQLMRDTRHSSDQLPLLQHALAYMWRLEKRRIASGETLTLNFNNYTGPEVESVTMALSNHADSVLSELTAQEAVPRNTIEGVFRALTQIDDTGRAIRRRLSREELLEEVGCSGESLDKVIEAFKKDDRSFLVVEEADSEREPKIDISHEALIRHWTALNDDRLDENGQPRGWVVREAIDGRIWQSLVATVESAEEGADLYLSKPVYESRQTWWNWRNPTPAWAAKHGNQFHKIEGLFEQSRRRIEEERQREQDAIQTQKRVRILVNWIAAIALTAGIILGYLLWYSSQQRARIQESRV</sequence>
<evidence type="ECO:0000259" key="2">
    <source>
        <dbReference type="Pfam" id="PF20703"/>
    </source>
</evidence>
<proteinExistence type="predicted"/>
<dbReference type="Pfam" id="PF20703">
    <property type="entry name" value="nSTAND1"/>
    <property type="match status" value="1"/>
</dbReference>
<feature type="non-terminal residue" evidence="3">
    <location>
        <position position="550"/>
    </location>
</feature>
<evidence type="ECO:0000313" key="4">
    <source>
        <dbReference type="Proteomes" id="UP000019140"/>
    </source>
</evidence>
<evidence type="ECO:0000256" key="1">
    <source>
        <dbReference type="SAM" id="Phobius"/>
    </source>
</evidence>
<keyword evidence="1" id="KW-1133">Transmembrane helix</keyword>
<organism evidence="3 4">
    <name type="scientific">Candidatus Entotheonella gemina</name>
    <dbReference type="NCBI Taxonomy" id="1429439"/>
    <lineage>
        <taxon>Bacteria</taxon>
        <taxon>Pseudomonadati</taxon>
        <taxon>Nitrospinota/Tectimicrobiota group</taxon>
        <taxon>Candidatus Tectimicrobiota</taxon>
        <taxon>Candidatus Entotheonellia</taxon>
        <taxon>Candidatus Entotheonellales</taxon>
        <taxon>Candidatus Entotheonellaceae</taxon>
        <taxon>Candidatus Entotheonella</taxon>
    </lineage>
</organism>
<feature type="domain" description="Novel STAND NTPase 1" evidence="2">
    <location>
        <begin position="22"/>
        <end position="418"/>
    </location>
</feature>
<protein>
    <recommendedName>
        <fullName evidence="2">Novel STAND NTPase 1 domain-containing protein</fullName>
    </recommendedName>
</protein>
<dbReference type="Gene3D" id="3.40.50.300">
    <property type="entry name" value="P-loop containing nucleotide triphosphate hydrolases"/>
    <property type="match status" value="1"/>
</dbReference>
<dbReference type="SUPFAM" id="SSF52540">
    <property type="entry name" value="P-loop containing nucleoside triphosphate hydrolases"/>
    <property type="match status" value="1"/>
</dbReference>
<keyword evidence="4" id="KW-1185">Reference proteome</keyword>
<reference evidence="3 4" key="1">
    <citation type="journal article" date="2014" name="Nature">
        <title>An environmental bacterial taxon with a large and distinct metabolic repertoire.</title>
        <authorList>
            <person name="Wilson M.C."/>
            <person name="Mori T."/>
            <person name="Ruckert C."/>
            <person name="Uria A.R."/>
            <person name="Helf M.J."/>
            <person name="Takada K."/>
            <person name="Gernert C."/>
            <person name="Steffens U.A."/>
            <person name="Heycke N."/>
            <person name="Schmitt S."/>
            <person name="Rinke C."/>
            <person name="Helfrich E.J."/>
            <person name="Brachmann A.O."/>
            <person name="Gurgui C."/>
            <person name="Wakimoto T."/>
            <person name="Kracht M."/>
            <person name="Crusemann M."/>
            <person name="Hentschel U."/>
            <person name="Abe I."/>
            <person name="Matsunaga S."/>
            <person name="Kalinowski J."/>
            <person name="Takeyama H."/>
            <person name="Piel J."/>
        </authorList>
    </citation>
    <scope>NUCLEOTIDE SEQUENCE [LARGE SCALE GENOMIC DNA]</scope>
    <source>
        <strain evidence="4">TSY2</strain>
    </source>
</reference>
<keyword evidence="1" id="KW-0472">Membrane</keyword>
<dbReference type="HOGENOM" id="CLU_002352_3_2_7"/>
<dbReference type="InterPro" id="IPR027417">
    <property type="entry name" value="P-loop_NTPase"/>
</dbReference>